<evidence type="ECO:0000313" key="4">
    <source>
        <dbReference type="Proteomes" id="UP000245390"/>
    </source>
</evidence>
<dbReference type="InterPro" id="IPR010415">
    <property type="entry name" value="LpxI_C"/>
</dbReference>
<dbReference type="EMBL" id="QGGV01000003">
    <property type="protein sequence ID" value="PWK57233.1"/>
    <property type="molecule type" value="Genomic_DNA"/>
</dbReference>
<organism evidence="3 4">
    <name type="scientific">Silicimonas algicola</name>
    <dbReference type="NCBI Taxonomy" id="1826607"/>
    <lineage>
        <taxon>Bacteria</taxon>
        <taxon>Pseudomonadati</taxon>
        <taxon>Pseudomonadota</taxon>
        <taxon>Alphaproteobacteria</taxon>
        <taxon>Rhodobacterales</taxon>
        <taxon>Paracoccaceae</taxon>
    </lineage>
</organism>
<dbReference type="Gene3D" id="3.40.50.20">
    <property type="match status" value="1"/>
</dbReference>
<evidence type="ECO:0000259" key="2">
    <source>
        <dbReference type="Pfam" id="PF17930"/>
    </source>
</evidence>
<dbReference type="InterPro" id="IPR041255">
    <property type="entry name" value="LpxI_N"/>
</dbReference>
<dbReference type="InterPro" id="IPR053174">
    <property type="entry name" value="LpxI"/>
</dbReference>
<keyword evidence="4" id="KW-1185">Reference proteome</keyword>
<dbReference type="Pfam" id="PF06230">
    <property type="entry name" value="LpxI_C"/>
    <property type="match status" value="1"/>
</dbReference>
<dbReference type="AlphaFoldDB" id="A0A316G9H2"/>
<dbReference type="RefSeq" id="WP_109758966.1">
    <property type="nucleotide sequence ID" value="NZ_CP034588.1"/>
</dbReference>
<dbReference type="PANTHER" id="PTHR39962:SF1">
    <property type="entry name" value="LPXI FAMILY PROTEIN"/>
    <property type="match status" value="1"/>
</dbReference>
<evidence type="ECO:0008006" key="5">
    <source>
        <dbReference type="Google" id="ProtNLM"/>
    </source>
</evidence>
<evidence type="ECO:0000313" key="3">
    <source>
        <dbReference type="EMBL" id="PWK57233.1"/>
    </source>
</evidence>
<comment type="caution">
    <text evidence="3">The sequence shown here is derived from an EMBL/GenBank/DDBJ whole genome shotgun (WGS) entry which is preliminary data.</text>
</comment>
<accession>A0A316G9H2</accession>
<proteinExistence type="predicted"/>
<dbReference type="Pfam" id="PF17930">
    <property type="entry name" value="LpxI_N"/>
    <property type="match status" value="1"/>
</dbReference>
<dbReference type="KEGG" id="salo:EF888_10565"/>
<feature type="domain" description="LpxI C-terminal" evidence="1">
    <location>
        <begin position="129"/>
        <end position="258"/>
    </location>
</feature>
<name>A0A316G9H2_9RHOB</name>
<reference evidence="3 4" key="1">
    <citation type="submission" date="2018-05" db="EMBL/GenBank/DDBJ databases">
        <title>Genomic Encyclopedia of Type Strains, Phase IV (KMG-IV): sequencing the most valuable type-strain genomes for metagenomic binning, comparative biology and taxonomic classification.</title>
        <authorList>
            <person name="Goeker M."/>
        </authorList>
    </citation>
    <scope>NUCLEOTIDE SEQUENCE [LARGE SCALE GENOMIC DNA]</scope>
    <source>
        <strain evidence="3 4">DSM 103371</strain>
    </source>
</reference>
<feature type="domain" description="LpxI N-terminal" evidence="2">
    <location>
        <begin position="2"/>
        <end position="125"/>
    </location>
</feature>
<protein>
    <recommendedName>
        <fullName evidence="5">Phosphatidate cytidylyltransferase</fullName>
    </recommendedName>
</protein>
<sequence length="261" mass="27499">MLALIAGRGKLPAVLVDSLEDLPFIASPEGFDPDFLVPDRRFRIEELGTLIEEMRALGVTEVCFAGGIRRPDVDPARIDAATQPLVPRILAALGQGDDGALRAVLSIFEEAGFTIRAAHEILPALLPDAGVPTARRPDPTNEADAERAAAIVAGMGDLDIGQAVAVLSGQALAVEGVFGTDWMLASLRHRPDGGGGLIYKAAKPGQDRRVDLPMIGTDTVTAAKRAGLDGIVVARDEVMVLGLDRVTRAADKAGLFLWVRG</sequence>
<dbReference type="InterPro" id="IPR043167">
    <property type="entry name" value="LpxI_C_sf"/>
</dbReference>
<dbReference type="Proteomes" id="UP000245390">
    <property type="component" value="Unassembled WGS sequence"/>
</dbReference>
<gene>
    <name evidence="3" type="ORF">C8D95_103472</name>
</gene>
<dbReference type="OrthoDB" id="9789836at2"/>
<dbReference type="Gene3D" id="3.40.140.80">
    <property type="match status" value="1"/>
</dbReference>
<evidence type="ECO:0000259" key="1">
    <source>
        <dbReference type="Pfam" id="PF06230"/>
    </source>
</evidence>
<dbReference type="PANTHER" id="PTHR39962">
    <property type="entry name" value="BLL4848 PROTEIN"/>
    <property type="match status" value="1"/>
</dbReference>